<evidence type="ECO:0000313" key="2">
    <source>
        <dbReference type="Proteomes" id="UP000824533"/>
    </source>
</evidence>
<name>A0ACC1CHF0_9NEOP</name>
<comment type="caution">
    <text evidence="1">The sequence shown here is derived from an EMBL/GenBank/DDBJ whole genome shotgun (WGS) entry which is preliminary data.</text>
</comment>
<protein>
    <submittedName>
        <fullName evidence="1">Uncharacterized protein</fullName>
    </submittedName>
</protein>
<evidence type="ECO:0000313" key="1">
    <source>
        <dbReference type="EMBL" id="KAJ0170996.1"/>
    </source>
</evidence>
<reference evidence="1 2" key="1">
    <citation type="journal article" date="2021" name="Front. Genet.">
        <title>Chromosome-Level Genome Assembly Reveals Significant Gene Expansion in the Toll and IMD Signaling Pathways of Dendrolimus kikuchii.</title>
        <authorList>
            <person name="Zhou J."/>
            <person name="Wu P."/>
            <person name="Xiong Z."/>
            <person name="Liu N."/>
            <person name="Zhao N."/>
            <person name="Ji M."/>
            <person name="Qiu Y."/>
            <person name="Yang B."/>
        </authorList>
    </citation>
    <scope>NUCLEOTIDE SEQUENCE [LARGE SCALE GENOMIC DNA]</scope>
    <source>
        <strain evidence="1">Ann1</strain>
    </source>
</reference>
<dbReference type="EMBL" id="CM034411">
    <property type="protein sequence ID" value="KAJ0170996.1"/>
    <property type="molecule type" value="Genomic_DNA"/>
</dbReference>
<gene>
    <name evidence="1" type="ORF">K1T71_013195</name>
</gene>
<dbReference type="Proteomes" id="UP000824533">
    <property type="component" value="Linkage Group LG25"/>
</dbReference>
<organism evidence="1 2">
    <name type="scientific">Dendrolimus kikuchii</name>
    <dbReference type="NCBI Taxonomy" id="765133"/>
    <lineage>
        <taxon>Eukaryota</taxon>
        <taxon>Metazoa</taxon>
        <taxon>Ecdysozoa</taxon>
        <taxon>Arthropoda</taxon>
        <taxon>Hexapoda</taxon>
        <taxon>Insecta</taxon>
        <taxon>Pterygota</taxon>
        <taxon>Neoptera</taxon>
        <taxon>Endopterygota</taxon>
        <taxon>Lepidoptera</taxon>
        <taxon>Glossata</taxon>
        <taxon>Ditrysia</taxon>
        <taxon>Bombycoidea</taxon>
        <taxon>Lasiocampidae</taxon>
        <taxon>Dendrolimus</taxon>
    </lineage>
</organism>
<proteinExistence type="predicted"/>
<accession>A0ACC1CHF0</accession>
<sequence>MFRTPRKPKDPQETRNQEASSGDEGDFQSPNMASPTTPKSRRSSGEWKTLKKGTGKTSEREKQDPFGRNVTLRYSPPPPPKKVTTAVGAGTAAKPLGNLNKTYSKLEEKASTSKTPATQIAAVEDLTTPPKAGKYKSQAMEAKAFYNKINEHLGNSRNLKTEIKQGVQTAVDGLYHLCEELIKELDSVRDNGVTKGKGKGNGREIIKIDTGAEAQIDPNAHRSEVAKEKDELMRKLEEHAALMRDNTMRIRDLQGELDRHREELKESRIRSGEAEEDRTEVWNRYPTMDEIDQRGSQMAEEGVEGSPLQDLLQERREKRQSLGIDTSPSPKPLPSYTTYAEPTSVLCEHLQCAPSRSFLAAVLYDLRHSSLLTQSVVRLGYFSHFAEDVRVFRNYPQNNNEQYGNEMQTYYFA</sequence>
<keyword evidence="2" id="KW-1185">Reference proteome</keyword>